<evidence type="ECO:0000256" key="2">
    <source>
        <dbReference type="ARBA" id="ARBA00022843"/>
    </source>
</evidence>
<reference evidence="6" key="1">
    <citation type="submission" date="2018-04" db="EMBL/GenBank/DDBJ databases">
        <authorList>
            <person name="Go L.Y."/>
            <person name="Mitchell J.A."/>
        </authorList>
    </citation>
    <scope>NUCLEOTIDE SEQUENCE</scope>
    <source>
        <tissue evidence="6">Whole organism</tissue>
    </source>
</reference>
<dbReference type="Pfam" id="PF07145">
    <property type="entry name" value="PAM2"/>
    <property type="match status" value="1"/>
</dbReference>
<evidence type="ECO:0000313" key="7">
    <source>
        <dbReference type="EMBL" id="SSX24093.1"/>
    </source>
</evidence>
<feature type="coiled-coil region" evidence="4">
    <location>
        <begin position="54"/>
        <end position="88"/>
    </location>
</feature>
<gene>
    <name evidence="7" type="primary">CSON010292</name>
    <name evidence="6" type="synonym">CSON004632</name>
</gene>
<dbReference type="GO" id="GO:0045947">
    <property type="term" value="P:negative regulation of translational initiation"/>
    <property type="evidence" value="ECO:0007669"/>
    <property type="project" value="InterPro"/>
</dbReference>
<dbReference type="PANTHER" id="PTHR13154:SF6">
    <property type="entry name" value="GEO05078P1"/>
    <property type="match status" value="1"/>
</dbReference>
<dbReference type="VEuPathDB" id="VectorBase:CSON004632"/>
<dbReference type="GO" id="GO:0000900">
    <property type="term" value="F:mRNA regulatory element binding translation repressor activity"/>
    <property type="evidence" value="ECO:0007669"/>
    <property type="project" value="InterPro"/>
</dbReference>
<name>A0A336M565_CULSO</name>
<keyword evidence="3" id="KW-0810">Translation regulation</keyword>
<dbReference type="InterPro" id="IPR040396">
    <property type="entry name" value="PAIP2-like"/>
</dbReference>
<evidence type="ECO:0000256" key="3">
    <source>
        <dbReference type="ARBA" id="ARBA00022845"/>
    </source>
</evidence>
<comment type="similarity">
    <text evidence="1">Belongs to the PAIP2 family.</text>
</comment>
<accession>A0A336M565</accession>
<reference evidence="7" key="2">
    <citation type="submission" date="2018-07" db="EMBL/GenBank/DDBJ databases">
        <authorList>
            <person name="Quirk P.G."/>
            <person name="Krulwich T.A."/>
        </authorList>
    </citation>
    <scope>NUCLEOTIDE SEQUENCE</scope>
</reference>
<dbReference type="AlphaFoldDB" id="A0A336M565"/>
<dbReference type="InterPro" id="IPR009818">
    <property type="entry name" value="PAM2_motif"/>
</dbReference>
<keyword evidence="2" id="KW-0832">Ubl conjugation</keyword>
<dbReference type="EMBL" id="UFQT01000415">
    <property type="protein sequence ID" value="SSX24093.1"/>
    <property type="molecule type" value="Genomic_DNA"/>
</dbReference>
<organism evidence="7">
    <name type="scientific">Culicoides sonorensis</name>
    <name type="common">Biting midge</name>
    <dbReference type="NCBI Taxonomy" id="179676"/>
    <lineage>
        <taxon>Eukaryota</taxon>
        <taxon>Metazoa</taxon>
        <taxon>Ecdysozoa</taxon>
        <taxon>Arthropoda</taxon>
        <taxon>Hexapoda</taxon>
        <taxon>Insecta</taxon>
        <taxon>Pterygota</taxon>
        <taxon>Neoptera</taxon>
        <taxon>Endopterygota</taxon>
        <taxon>Diptera</taxon>
        <taxon>Nematocera</taxon>
        <taxon>Chironomoidea</taxon>
        <taxon>Ceratopogonidae</taxon>
        <taxon>Ceratopogoninae</taxon>
        <taxon>Culicoides</taxon>
        <taxon>Monoculicoides</taxon>
    </lineage>
</organism>
<sequence length="149" mass="16709">MIMKIPNFTIGNGYYGYGDTYDSNESDPEEHYMTSSTPSEPDDPVNYSGDFSEYMWMENEEEFDEAEMQRLEEQALMEECMEAMLEDEIEEAEAQKNGSLVINTDNSSELCDVLSSLHVGPSNVEKSTLNPLAAEFVPQLPSLVPPSKA</sequence>
<dbReference type="GO" id="GO:0005737">
    <property type="term" value="C:cytoplasm"/>
    <property type="evidence" value="ECO:0007669"/>
    <property type="project" value="TreeGrafter"/>
</dbReference>
<feature type="region of interest" description="Disordered" evidence="5">
    <location>
        <begin position="21"/>
        <end position="47"/>
    </location>
</feature>
<dbReference type="EMBL" id="UFQS01001946">
    <property type="protein sequence ID" value="SSX12757.1"/>
    <property type="molecule type" value="Genomic_DNA"/>
</dbReference>
<dbReference type="PANTHER" id="PTHR13154">
    <property type="entry name" value="POLYADENYLATE-BINDING PROTEIN-INTERACTING PROTEIN 2"/>
    <property type="match status" value="1"/>
</dbReference>
<proteinExistence type="inferred from homology"/>
<keyword evidence="4" id="KW-0175">Coiled coil</keyword>
<evidence type="ECO:0000313" key="6">
    <source>
        <dbReference type="EMBL" id="SSX12757.1"/>
    </source>
</evidence>
<dbReference type="EMBL" id="UFQT01001946">
    <property type="protein sequence ID" value="SSX32199.1"/>
    <property type="molecule type" value="Genomic_DNA"/>
</dbReference>
<evidence type="ECO:0000256" key="5">
    <source>
        <dbReference type="SAM" id="MobiDB-lite"/>
    </source>
</evidence>
<dbReference type="VEuPathDB" id="VectorBase:CSON010292"/>
<evidence type="ECO:0000256" key="4">
    <source>
        <dbReference type="SAM" id="Coils"/>
    </source>
</evidence>
<protein>
    <submittedName>
        <fullName evidence="6">CSON004632 protein</fullName>
    </submittedName>
    <submittedName>
        <fullName evidence="7">CSON010292 protein</fullName>
    </submittedName>
</protein>
<evidence type="ECO:0000256" key="1">
    <source>
        <dbReference type="ARBA" id="ARBA00006858"/>
    </source>
</evidence>